<reference evidence="3 4" key="1">
    <citation type="submission" date="2019-03" db="EMBL/GenBank/DDBJ databases">
        <title>Cohnella endophytica sp. nov., a novel endophytic bacterium isolated from bark of Sonneratia apetala.</title>
        <authorList>
            <person name="Tuo L."/>
        </authorList>
    </citation>
    <scope>NUCLEOTIDE SEQUENCE [LARGE SCALE GENOMIC DNA]</scope>
    <source>
        <strain evidence="3 4">CCTCC AB 208254</strain>
    </source>
</reference>
<dbReference type="PANTHER" id="PTHR45138:SF9">
    <property type="entry name" value="DIGUANYLATE CYCLASE DGCM-RELATED"/>
    <property type="match status" value="1"/>
</dbReference>
<dbReference type="NCBIfam" id="TIGR00254">
    <property type="entry name" value="GGDEF"/>
    <property type="match status" value="1"/>
</dbReference>
<dbReference type="GO" id="GO:1902201">
    <property type="term" value="P:negative regulation of bacterial-type flagellum-dependent cell motility"/>
    <property type="evidence" value="ECO:0007669"/>
    <property type="project" value="TreeGrafter"/>
</dbReference>
<organism evidence="3 4">
    <name type="scientific">Cohnella luojiensis</name>
    <dbReference type="NCBI Taxonomy" id="652876"/>
    <lineage>
        <taxon>Bacteria</taxon>
        <taxon>Bacillati</taxon>
        <taxon>Bacillota</taxon>
        <taxon>Bacilli</taxon>
        <taxon>Bacillales</taxon>
        <taxon>Paenibacillaceae</taxon>
        <taxon>Cohnella</taxon>
    </lineage>
</organism>
<keyword evidence="1" id="KW-1133">Transmembrane helix</keyword>
<gene>
    <name evidence="3" type="ORF">E2980_01000</name>
</gene>
<dbReference type="GO" id="GO:0043709">
    <property type="term" value="P:cell adhesion involved in single-species biofilm formation"/>
    <property type="evidence" value="ECO:0007669"/>
    <property type="project" value="TreeGrafter"/>
</dbReference>
<dbReference type="InterPro" id="IPR050469">
    <property type="entry name" value="Diguanylate_Cyclase"/>
</dbReference>
<evidence type="ECO:0000256" key="1">
    <source>
        <dbReference type="SAM" id="Phobius"/>
    </source>
</evidence>
<dbReference type="GO" id="GO:0005886">
    <property type="term" value="C:plasma membrane"/>
    <property type="evidence" value="ECO:0007669"/>
    <property type="project" value="TreeGrafter"/>
</dbReference>
<dbReference type="Gene3D" id="3.30.70.270">
    <property type="match status" value="1"/>
</dbReference>
<keyword evidence="1" id="KW-0472">Membrane</keyword>
<dbReference type="SMART" id="SM00267">
    <property type="entry name" value="GGDEF"/>
    <property type="match status" value="1"/>
</dbReference>
<accession>A0A4Y8M6R1</accession>
<dbReference type="PROSITE" id="PS50887">
    <property type="entry name" value="GGDEF"/>
    <property type="match status" value="1"/>
</dbReference>
<dbReference type="RefSeq" id="WP_135150255.1">
    <property type="nucleotide sequence ID" value="NZ_SOMN01000001.1"/>
</dbReference>
<sequence length="282" mass="32375">MKRFDRIYILQLFMFLSMVVWALYLAFTIELYPLNYIWFGLVTLLSILGVMRGLLASLVAAIFVIFGYGSWILYRLYIEKSIADMVFNDLFWMFVFPIATLISGIYGRELSDISKQVALFDENFSERITTDDVTGFQNNKQFKQDLDEEVSRSIRYKRTMTLVLMEVAHYKELWKSYGKITGDQILKQISGQIEVVLRDVDKKAYLGDGLFAAILPETPIENANIVKIRMHEAVMRTDFIVAARGKRMKIKLKIGIAGCPDEGEDPTTLFDKARAGMVYDVG</sequence>
<feature type="transmembrane region" description="Helical" evidence="1">
    <location>
        <begin position="58"/>
        <end position="78"/>
    </location>
</feature>
<proteinExistence type="predicted"/>
<dbReference type="InterPro" id="IPR029787">
    <property type="entry name" value="Nucleotide_cyclase"/>
</dbReference>
<feature type="transmembrane region" description="Helical" evidence="1">
    <location>
        <begin position="33"/>
        <end position="51"/>
    </location>
</feature>
<feature type="transmembrane region" description="Helical" evidence="1">
    <location>
        <begin position="7"/>
        <end position="27"/>
    </location>
</feature>
<dbReference type="Pfam" id="PF00990">
    <property type="entry name" value="GGDEF"/>
    <property type="match status" value="1"/>
</dbReference>
<keyword evidence="1" id="KW-0812">Transmembrane</keyword>
<evidence type="ECO:0000313" key="3">
    <source>
        <dbReference type="EMBL" id="TFE31686.1"/>
    </source>
</evidence>
<dbReference type="PANTHER" id="PTHR45138">
    <property type="entry name" value="REGULATORY COMPONENTS OF SENSORY TRANSDUCTION SYSTEM"/>
    <property type="match status" value="1"/>
</dbReference>
<dbReference type="CDD" id="cd01949">
    <property type="entry name" value="GGDEF"/>
    <property type="match status" value="1"/>
</dbReference>
<feature type="transmembrane region" description="Helical" evidence="1">
    <location>
        <begin position="90"/>
        <end position="107"/>
    </location>
</feature>
<comment type="caution">
    <text evidence="3">The sequence shown here is derived from an EMBL/GenBank/DDBJ whole genome shotgun (WGS) entry which is preliminary data.</text>
</comment>
<evidence type="ECO:0000259" key="2">
    <source>
        <dbReference type="PROSITE" id="PS50887"/>
    </source>
</evidence>
<dbReference type="EMBL" id="SOMN01000001">
    <property type="protein sequence ID" value="TFE31686.1"/>
    <property type="molecule type" value="Genomic_DNA"/>
</dbReference>
<evidence type="ECO:0000313" key="4">
    <source>
        <dbReference type="Proteomes" id="UP000297900"/>
    </source>
</evidence>
<dbReference type="InterPro" id="IPR043128">
    <property type="entry name" value="Rev_trsase/Diguanyl_cyclase"/>
</dbReference>
<protein>
    <submittedName>
        <fullName evidence="3">GGDEF domain-containing protein</fullName>
    </submittedName>
</protein>
<dbReference type="OrthoDB" id="2157599at2"/>
<dbReference type="SUPFAM" id="SSF55073">
    <property type="entry name" value="Nucleotide cyclase"/>
    <property type="match status" value="1"/>
</dbReference>
<name>A0A4Y8M6R1_9BACL</name>
<feature type="domain" description="GGDEF" evidence="2">
    <location>
        <begin position="158"/>
        <end position="282"/>
    </location>
</feature>
<dbReference type="GO" id="GO:0052621">
    <property type="term" value="F:diguanylate cyclase activity"/>
    <property type="evidence" value="ECO:0007669"/>
    <property type="project" value="TreeGrafter"/>
</dbReference>
<dbReference type="AlphaFoldDB" id="A0A4Y8M6R1"/>
<dbReference type="Proteomes" id="UP000297900">
    <property type="component" value="Unassembled WGS sequence"/>
</dbReference>
<dbReference type="InterPro" id="IPR000160">
    <property type="entry name" value="GGDEF_dom"/>
</dbReference>
<keyword evidence="4" id="KW-1185">Reference proteome</keyword>